<feature type="compositionally biased region" description="Basic and acidic residues" evidence="12">
    <location>
        <begin position="2662"/>
        <end position="2671"/>
    </location>
</feature>
<keyword evidence="7" id="KW-0862">Zinc</keyword>
<dbReference type="InterPro" id="IPR000718">
    <property type="entry name" value="Peptidase_M13"/>
</dbReference>
<keyword evidence="9" id="KW-0482">Metalloprotease</keyword>
<feature type="region of interest" description="Disordered" evidence="12">
    <location>
        <begin position="408"/>
        <end position="427"/>
    </location>
</feature>
<dbReference type="InterPro" id="IPR000210">
    <property type="entry name" value="BTB/POZ_dom"/>
</dbReference>
<dbReference type="PANTHER" id="PTHR11733:SF238">
    <property type="entry name" value="FI07649P-RELATED"/>
    <property type="match status" value="1"/>
</dbReference>
<dbReference type="CDD" id="cd18490">
    <property type="entry name" value="BACK_BTBD8"/>
    <property type="match status" value="1"/>
</dbReference>
<dbReference type="STRING" id="121224.E0VW59"/>
<dbReference type="KEGG" id="phu:Phum_PHUM474680"/>
<dbReference type="Pfam" id="PF05649">
    <property type="entry name" value="Peptidase_M13_N"/>
    <property type="match status" value="1"/>
</dbReference>
<dbReference type="Gene3D" id="3.40.390.10">
    <property type="entry name" value="Collagenase (Catalytic Domain)"/>
    <property type="match status" value="1"/>
</dbReference>
<evidence type="ECO:0000256" key="12">
    <source>
        <dbReference type="SAM" id="MobiDB-lite"/>
    </source>
</evidence>
<dbReference type="InterPro" id="IPR042089">
    <property type="entry name" value="Peptidase_M13_dom_2"/>
</dbReference>
<feature type="region of interest" description="Disordered" evidence="12">
    <location>
        <begin position="1170"/>
        <end position="1191"/>
    </location>
</feature>
<feature type="compositionally biased region" description="Polar residues" evidence="12">
    <location>
        <begin position="723"/>
        <end position="736"/>
    </location>
</feature>
<feature type="compositionally biased region" description="Polar residues" evidence="12">
    <location>
        <begin position="2856"/>
        <end position="2872"/>
    </location>
</feature>
<feature type="domain" description="BTB" evidence="13">
    <location>
        <begin position="1356"/>
        <end position="1387"/>
    </location>
</feature>
<keyword evidence="16" id="KW-1185">Reference proteome</keyword>
<feature type="compositionally biased region" description="Basic and acidic residues" evidence="12">
    <location>
        <begin position="700"/>
        <end position="715"/>
    </location>
</feature>
<dbReference type="Pfam" id="PF00651">
    <property type="entry name" value="BTB"/>
    <property type="match status" value="1"/>
</dbReference>
<dbReference type="Proteomes" id="UP000009046">
    <property type="component" value="Unassembled WGS sequence"/>
</dbReference>
<feature type="compositionally biased region" description="Polar residues" evidence="12">
    <location>
        <begin position="2879"/>
        <end position="2890"/>
    </location>
</feature>
<evidence type="ECO:0000256" key="3">
    <source>
        <dbReference type="ARBA" id="ARBA00007357"/>
    </source>
</evidence>
<accession>E0VW59</accession>
<evidence type="ECO:0000313" key="16">
    <source>
        <dbReference type="Proteomes" id="UP000009046"/>
    </source>
</evidence>
<feature type="compositionally biased region" description="Basic residues" evidence="12">
    <location>
        <begin position="1055"/>
        <end position="1065"/>
    </location>
</feature>
<evidence type="ECO:0000259" key="13">
    <source>
        <dbReference type="PROSITE" id="PS50097"/>
    </source>
</evidence>
<feature type="region of interest" description="Disordered" evidence="12">
    <location>
        <begin position="1053"/>
        <end position="1073"/>
    </location>
</feature>
<feature type="region of interest" description="Disordered" evidence="12">
    <location>
        <begin position="2913"/>
        <end position="2963"/>
    </location>
</feature>
<dbReference type="SUPFAM" id="SSF54695">
    <property type="entry name" value="POZ domain"/>
    <property type="match status" value="1"/>
</dbReference>
<comment type="cofactor">
    <cofactor evidence="1">
        <name>Zn(2+)</name>
        <dbReference type="ChEBI" id="CHEBI:29105"/>
    </cofactor>
</comment>
<dbReference type="PROSITE" id="PS51885">
    <property type="entry name" value="NEPRILYSIN"/>
    <property type="match status" value="1"/>
</dbReference>
<dbReference type="InterPro" id="IPR024079">
    <property type="entry name" value="MetalloPept_cat_dom_sf"/>
</dbReference>
<dbReference type="GeneID" id="8239145"/>
<dbReference type="Gene3D" id="3.30.710.10">
    <property type="entry name" value="Potassium Channel Kv1.1, Chain A"/>
    <property type="match status" value="1"/>
</dbReference>
<dbReference type="GO" id="GO:0046872">
    <property type="term" value="F:metal ion binding"/>
    <property type="evidence" value="ECO:0007669"/>
    <property type="project" value="UniProtKB-KW"/>
</dbReference>
<keyword evidence="8" id="KW-0735">Signal-anchor</keyword>
<proteinExistence type="inferred from homology"/>
<feature type="compositionally biased region" description="Polar residues" evidence="12">
    <location>
        <begin position="286"/>
        <end position="303"/>
    </location>
</feature>
<dbReference type="HOGENOM" id="CLU_226038_0_0_1"/>
<dbReference type="VEuPathDB" id="VectorBase:PHUM474680"/>
<feature type="compositionally biased region" description="Basic and acidic residues" evidence="12">
    <location>
        <begin position="2836"/>
        <end position="2855"/>
    </location>
</feature>
<feature type="compositionally biased region" description="Polar residues" evidence="12">
    <location>
        <begin position="1181"/>
        <end position="1191"/>
    </location>
</feature>
<dbReference type="eggNOG" id="KOG3624">
    <property type="taxonomic scope" value="Eukaryota"/>
</dbReference>
<keyword evidence="6" id="KW-0378">Hydrolase</keyword>
<feature type="region of interest" description="Disordered" evidence="12">
    <location>
        <begin position="276"/>
        <end position="343"/>
    </location>
</feature>
<feature type="compositionally biased region" description="Polar residues" evidence="12">
    <location>
        <begin position="2807"/>
        <end position="2816"/>
    </location>
</feature>
<feature type="compositionally biased region" description="Basic residues" evidence="12">
    <location>
        <begin position="1"/>
        <end position="16"/>
    </location>
</feature>
<feature type="region of interest" description="Disordered" evidence="12">
    <location>
        <begin position="1"/>
        <end position="23"/>
    </location>
</feature>
<dbReference type="InterPro" id="IPR043225">
    <property type="entry name" value="BACK_BTBD8"/>
</dbReference>
<feature type="compositionally biased region" description="Polar residues" evidence="12">
    <location>
        <begin position="2988"/>
        <end position="2997"/>
    </location>
</feature>
<feature type="region of interest" description="Disordered" evidence="12">
    <location>
        <begin position="2836"/>
        <end position="2890"/>
    </location>
</feature>
<evidence type="ECO:0000256" key="5">
    <source>
        <dbReference type="ARBA" id="ARBA00022723"/>
    </source>
</evidence>
<dbReference type="GO" id="GO:0004222">
    <property type="term" value="F:metalloendopeptidase activity"/>
    <property type="evidence" value="ECO:0007669"/>
    <property type="project" value="InterPro"/>
</dbReference>
<sequence length="3020" mass="344799">MASKTFTKKNNFHVKRGNKETQSKLVDKLQQELEKDLLRNIYSNVHTCKAEENIINHLYKTKNNYSSFGKIENLISPDSETFFTPKSSPSEFQKPFFPGGGPCRELNINENNNFVSYYKIVSVDDDIPENINDNNNSNSERGKNLLERELAEQDELLLSFKTILGLLNSSHSTKKIKPKVVRIYRKIESNNNNNNIINQTRDKKIKCKSSPLWKTDSDIDELSNPVDKEEIKNFYVKPKDKANNNSTKGNVERENLDFHSDMDVSVTGIDSGLDTSSICHPEISPRENTTSETSGVDLTTSTLNDDDIIIPNDDNDNDLCKKQESNRSSLTSEDDTWDGNDKEMTLYNNNDDDDDCSLEPFRKNMYGGGRDSKMGKNNLNVDEMNRLDEMEKNIRNCEIFLYMERKESSSSSREYPVRPEQNDKESKKTISECFNNEDVVKVKNDCFEEKPIIFSAPELLLHTNKNIKLKNIDDVTNQKENFTFGDRDEKKPSTDVIENLNNDIVNRITQSEIVANDDVEEKESENVGFDPGFDVAFDLSGKNVDNNLKRGEMEESKTPPCTPKKLKIEKLDDFETSEKMKFPDLEMHNWENSSSAGVSNYFIDASSLLDEDEIISPPISLINYKSVQNSDVDEPAVTNGGEESQTSKTVVTNFYEPVENFEEKNCFSIMKEKEREQGNLIFQNSIPHFSKHELDNNKIINDERLKPNADKKKSDEDDDSEQVVPSSSNISANSYEFDTTENTNKLQMAPELNFSVETHFFQPLARAEEYNGSNKRRENGHGNDDKNFKISYGLKGNEKTEDKTSEEHFVSNSSNSVINENYYNSSNNDEFESRDEKNNLEKNMKCEILDLKDNLCRSQGEAWIVEFDDSKKSKSKNQNGSDFMLNVGANNKEMENDDKLSPALINESETEKNEPLAKFLTDLKESKNDAPVEKIASASKLKGGFPVEKSSSFGYFLDFSNQKMVDVEKNRPENNQNENGIEKKNNMFSMFIDIDGNTQASTRKKPKNVIEKQKTFEKAFEESGNNTSSVGDSLESQDDMKKSFYMFIESDSPNVKRKAPPKKIMKPSTDNGLHDSLTSLKFHSKNEKHTTANIPCNENKEFDFNHRGAEENVSRSKAAQFETKMVINSRPQESWLNSKDIQVNYKIKNENEIKEIPIKKESTFTMEEYKSKYKEKPPPVTSSNEQSTGSKTCEKNYESFVKLSDMDCTSYSSRTKQSSSDRMSQSIKENGSKKEYVGKTTHLSRSIGNEGRKSDSSSNVYVNRSLTRLFPNVSVHSLASLCRRNDEEEEKLKKEQSYTRSLEYSETTNSLQSSIEPSALGILHISTSETDVSSYGGARTRLGRDLLRMFIEEIGTDVTIDVAGRRIKAHKCILSSRCQYFAALLSGGKVESAGNFIPLQGETETKRRMETNRSKLVPFNFDPECFETNVKSDLLSDMKTKFIPSRESCGWSQMMKQKKKLIHRPPVGYQKVYAQLLDRRKKRKLLLRRMKIIQLRNYLHGGYARTNSDDSDERKVKLKDKYFINTKFKVGKNDKNIKKYKKRKDSLGSPKQKIIRMSHESKFHRQIITSVNNVDNEKLSLSEDEEEEGEEKKNIGPNYESWLLMRSPTSGEREVFHAFWKGEGNLKSIRKAQTKMMLSFMDPTVDPCQDFYQFACGNWGHKNPIPKDKAGYDTFEMLRESLDIVLQDLLMEEDSESMNEATRKTKNLYRSCMNNKILEERREKPLLVLLESLGGWPMIDSNWKSENFDWIVLMAKLRLFNNDILISEWVGPDIKNSDEYVIQFDQTSLGLPTREYFLEPCNYVYLEAYKNYLIKVSTLLGSSIENAKSEAEDLMIFETALAEITSSPDERRNVSELYERMTVSELCDTVPEINWVKYLTIVLNRDVDPQEPVVMFALRYVQDLVKLLDQTEPRVISNYLLWRFIRHRVNNLDDRFQEAKQNFYYILFGREEAPPRWKNCVAQVNTNMGMGLGAMFVAQYFDEKSKNDTLEMTHDIMKSFREILNHTSWIDEETKRLAIQKVDAMMLRIGYPDFILNRDSLNERYAEVQIDPELYFENTLNILKHLTRAEQDRLGTRVNKSMWNTPPAVVNAYYSRNKNQIMFPAGILQPPFYHRYFPRSLNYGGIGVVIGHEITHGFDDKGRLFDQDGNLHKWWKEPAIEAFHERAQCLIDQYGKYTVTEVGMQIDGVNTQGENIADNGGIKQAFKAYERWLADHGDQDEVLQGINATNLQLFFLNFAQIWCGTMRPEATRNKLKTAVHSPGKFRVIGTLSNSEDFARVFQCEPGSPMNPIKKCSVWFSYKAVHFALRYIYSGESQIPESLNVVELATLADMLCLDGLQEIISYNLKVKYCHSFHVPCSICSVGVIDCLPIAADYGLDELYRKCLRWITKYYVKLWPTKSFGSLPKDLLDKCYQHHTVDNVLDTIVGIDKVRGSLPNIRWAESVSRLVKKLHDAAIRYMADHFSTLLNSEKFMALGKGNGWDVGCFEESLVETVKYLPPEQACWSHAQLHGIMSELERPERAHELNWNEAFLKLLQVLAELVEASLIKQAPRAVKLKAWRQLEPKLKNKIQEAACLILPEEDSNLTLRKSNYLKKNIHSTNLRHSTGSKLLDSKQIKLAISHQANKNPAVHRPLSLQIDQRTKKDSRFIPLRPSASTSSVRKSEPVEGIRKSQSKSQILASTMTEPRKTVNPRYSDVKSRYLEQKSPQKNIPEKSDANLSLRQRNFKNFSSDSPRNYSPALRPANNKTGINQSKKLNSSSSSSSVRGTRNSYLPKSDLLSDGKRDKSYASTRSETPSVKTLDRLTGTENMSTDSLCTDSLQSDIIDANVKLRSDETHPKINKGKENNVSGERKSNNSTCHFKSKSTSNSPITKRLNTENRATAGRSNSKSVQNFIISTSKSSFEPGKICSGNNKKMANGGKIPVSSNKLKTGGDLLKSNVSQSNKGTSKTSSKTNQNYVNGNSIHGREDMVVVVVDSENNEKRENFETPSALSRSGTFLKGEPTILKKLPVETSSNGEA</sequence>
<keyword evidence="10" id="KW-1015">Disulfide bond</keyword>
<dbReference type="EMBL" id="AAZO01005755">
    <property type="status" value="NOT_ANNOTATED_CDS"/>
    <property type="molecule type" value="Genomic_DNA"/>
</dbReference>
<evidence type="ECO:0000256" key="4">
    <source>
        <dbReference type="ARBA" id="ARBA00022670"/>
    </source>
</evidence>
<reference evidence="14" key="2">
    <citation type="submission" date="2007-04" db="EMBL/GenBank/DDBJ databases">
        <title>The genome of the human body louse.</title>
        <authorList>
            <consortium name="The Human Body Louse Genome Consortium"/>
            <person name="Kirkness E."/>
            <person name="Walenz B."/>
            <person name="Hass B."/>
            <person name="Bruggner R."/>
            <person name="Strausberg R."/>
        </authorList>
    </citation>
    <scope>NUCLEOTIDE SEQUENCE</scope>
    <source>
        <strain evidence="14">USDA</strain>
    </source>
</reference>
<feature type="compositionally biased region" description="Polar residues" evidence="12">
    <location>
        <begin position="2675"/>
        <end position="2685"/>
    </location>
</feature>
<dbReference type="Gene3D" id="1.10.1380.10">
    <property type="entry name" value="Neutral endopeptidase , domain2"/>
    <property type="match status" value="1"/>
</dbReference>
<feature type="region of interest" description="Disordered" evidence="12">
    <location>
        <begin position="2624"/>
        <end position="2816"/>
    </location>
</feature>
<feature type="compositionally biased region" description="Polar residues" evidence="12">
    <location>
        <begin position="2789"/>
        <end position="2799"/>
    </location>
</feature>
<feature type="compositionally biased region" description="Acidic residues" evidence="12">
    <location>
        <begin position="304"/>
        <end position="317"/>
    </location>
</feature>
<dbReference type="GO" id="GO:0016485">
    <property type="term" value="P:protein processing"/>
    <property type="evidence" value="ECO:0007669"/>
    <property type="project" value="TreeGrafter"/>
</dbReference>
<evidence type="ECO:0000313" key="15">
    <source>
        <dbReference type="EnsemblMetazoa" id="PHUM474680-PA"/>
    </source>
</evidence>
<dbReference type="GO" id="GO:0005886">
    <property type="term" value="C:plasma membrane"/>
    <property type="evidence" value="ECO:0007669"/>
    <property type="project" value="UniProtKB-SubCell"/>
</dbReference>
<reference evidence="15" key="3">
    <citation type="submission" date="2020-05" db="UniProtKB">
        <authorList>
            <consortium name="EnsemblMetazoa"/>
        </authorList>
    </citation>
    <scope>IDENTIFICATION</scope>
    <source>
        <strain evidence="15">USDA</strain>
    </source>
</reference>
<evidence type="ECO:0000256" key="8">
    <source>
        <dbReference type="ARBA" id="ARBA00022968"/>
    </source>
</evidence>
<dbReference type="PANTHER" id="PTHR11733">
    <property type="entry name" value="ZINC METALLOPROTEASE FAMILY M13 NEPRILYSIN-RELATED"/>
    <property type="match status" value="1"/>
</dbReference>
<evidence type="ECO:0000256" key="2">
    <source>
        <dbReference type="ARBA" id="ARBA00004401"/>
    </source>
</evidence>
<dbReference type="FunFam" id="3.40.390.10:FF:000076">
    <property type="entry name" value="membrane metallo-endopeptidase-like 1"/>
    <property type="match status" value="1"/>
</dbReference>
<feature type="compositionally biased region" description="Polar residues" evidence="12">
    <location>
        <begin position="2746"/>
        <end position="2758"/>
    </location>
</feature>
<comment type="similarity">
    <text evidence="3">Belongs to the peptidase M13 family.</text>
</comment>
<feature type="compositionally biased region" description="Low complexity" evidence="12">
    <location>
        <begin position="2942"/>
        <end position="2958"/>
    </location>
</feature>
<evidence type="ECO:0000256" key="11">
    <source>
        <dbReference type="ARBA" id="ARBA00023180"/>
    </source>
</evidence>
<feature type="compositionally biased region" description="Low complexity" evidence="12">
    <location>
        <begin position="1210"/>
        <end position="1224"/>
    </location>
</feature>
<dbReference type="PROSITE" id="PS50097">
    <property type="entry name" value="BTB"/>
    <property type="match status" value="1"/>
</dbReference>
<feature type="compositionally biased region" description="Basic and acidic residues" evidence="12">
    <location>
        <begin position="415"/>
        <end position="427"/>
    </location>
</feature>
<keyword evidence="11" id="KW-0325">Glycoprotein</keyword>
<comment type="subcellular location">
    <subcellularLocation>
        <location evidence="2">Cell membrane</location>
        <topology evidence="2">Single-pass type II membrane protein</topology>
    </subcellularLocation>
</comment>
<dbReference type="InterPro" id="IPR011333">
    <property type="entry name" value="SKP1/BTB/POZ_sf"/>
</dbReference>
<name>E0VW59_PEDHC</name>
<feature type="compositionally biased region" description="Basic and acidic residues" evidence="12">
    <location>
        <begin position="2779"/>
        <end position="2788"/>
    </location>
</feature>
<dbReference type="SUPFAM" id="SSF55486">
    <property type="entry name" value="Metalloproteases ('zincins'), catalytic domain"/>
    <property type="match status" value="1"/>
</dbReference>
<dbReference type="PRINTS" id="PR00786">
    <property type="entry name" value="NEPRILYSIN"/>
</dbReference>
<keyword evidence="5" id="KW-0479">Metal-binding</keyword>
<evidence type="ECO:0000256" key="9">
    <source>
        <dbReference type="ARBA" id="ARBA00023049"/>
    </source>
</evidence>
<feature type="compositionally biased region" description="Polar residues" evidence="12">
    <location>
        <begin position="2718"/>
        <end position="2737"/>
    </location>
</feature>
<evidence type="ECO:0000313" key="14">
    <source>
        <dbReference type="EMBL" id="EEB17615.1"/>
    </source>
</evidence>
<dbReference type="MEROPS" id="M13.014"/>
<feature type="region of interest" description="Disordered" evidence="12">
    <location>
        <begin position="769"/>
        <end position="791"/>
    </location>
</feature>
<dbReference type="InterPro" id="IPR008753">
    <property type="entry name" value="Peptidase_M13_N"/>
</dbReference>
<evidence type="ECO:0000256" key="6">
    <source>
        <dbReference type="ARBA" id="ARBA00022801"/>
    </source>
</evidence>
<dbReference type="CTD" id="8239145"/>
<evidence type="ECO:0000256" key="1">
    <source>
        <dbReference type="ARBA" id="ARBA00001947"/>
    </source>
</evidence>
<keyword evidence="8" id="KW-0812">Transmembrane</keyword>
<gene>
    <name evidence="15" type="primary">8239145</name>
    <name evidence="14" type="ORF">Phum_PHUM474680</name>
</gene>
<dbReference type="InterPro" id="IPR018497">
    <property type="entry name" value="Peptidase_M13_C"/>
</dbReference>
<dbReference type="RefSeq" id="XP_002430353.1">
    <property type="nucleotide sequence ID" value="XM_002430308.1"/>
</dbReference>
<dbReference type="Pfam" id="PF01431">
    <property type="entry name" value="Peptidase_M13"/>
    <property type="match status" value="1"/>
</dbReference>
<dbReference type="Pfam" id="PF26017">
    <property type="entry name" value="BACK_BTBD8"/>
    <property type="match status" value="1"/>
</dbReference>
<feature type="region of interest" description="Disordered" evidence="12">
    <location>
        <begin position="1210"/>
        <end position="1258"/>
    </location>
</feature>
<feature type="region of interest" description="Disordered" evidence="12">
    <location>
        <begin position="700"/>
        <end position="736"/>
    </location>
</feature>
<keyword evidence="4" id="KW-0645">Protease</keyword>
<reference evidence="14" key="1">
    <citation type="submission" date="2007-04" db="EMBL/GenBank/DDBJ databases">
        <title>Annotation of Pediculus humanus corporis strain USDA.</title>
        <authorList>
            <person name="Kirkness E."/>
            <person name="Hannick L."/>
            <person name="Hass B."/>
            <person name="Bruggner R."/>
            <person name="Lawson D."/>
            <person name="Bidwell S."/>
            <person name="Joardar V."/>
            <person name="Caler E."/>
            <person name="Walenz B."/>
            <person name="Inman J."/>
            <person name="Schobel S."/>
            <person name="Galinsky K."/>
            <person name="Amedeo P."/>
            <person name="Strausberg R."/>
        </authorList>
    </citation>
    <scope>NUCLEOTIDE SEQUENCE</scope>
    <source>
        <strain evidence="14">USDA</strain>
    </source>
</reference>
<protein>
    <recommendedName>
        <fullName evidence="13">BTB domain-containing protein</fullName>
    </recommendedName>
</protein>
<dbReference type="InParanoid" id="E0VW59"/>
<feature type="region of interest" description="Disordered" evidence="12">
    <location>
        <begin position="2980"/>
        <end position="3020"/>
    </location>
</feature>
<organism>
    <name type="scientific">Pediculus humanus subsp. corporis</name>
    <name type="common">Body louse</name>
    <dbReference type="NCBI Taxonomy" id="121224"/>
    <lineage>
        <taxon>Eukaryota</taxon>
        <taxon>Metazoa</taxon>
        <taxon>Ecdysozoa</taxon>
        <taxon>Arthropoda</taxon>
        <taxon>Hexapoda</taxon>
        <taxon>Insecta</taxon>
        <taxon>Pterygota</taxon>
        <taxon>Neoptera</taxon>
        <taxon>Paraneoptera</taxon>
        <taxon>Psocodea</taxon>
        <taxon>Troctomorpha</taxon>
        <taxon>Phthiraptera</taxon>
        <taxon>Anoplura</taxon>
        <taxon>Pediculidae</taxon>
        <taxon>Pediculus</taxon>
    </lineage>
</organism>
<evidence type="ECO:0000256" key="7">
    <source>
        <dbReference type="ARBA" id="ARBA00022833"/>
    </source>
</evidence>
<dbReference type="EnsemblMetazoa" id="PHUM474680-RA">
    <property type="protein sequence ID" value="PHUM474680-PA"/>
    <property type="gene ID" value="PHUM474680"/>
</dbReference>
<dbReference type="CDD" id="cd08662">
    <property type="entry name" value="M13"/>
    <property type="match status" value="1"/>
</dbReference>
<feature type="compositionally biased region" description="Basic and acidic residues" evidence="12">
    <location>
        <begin position="775"/>
        <end position="788"/>
    </location>
</feature>
<dbReference type="OrthoDB" id="6475849at2759"/>
<dbReference type="EMBL" id="DS235817">
    <property type="protein sequence ID" value="EEB17615.1"/>
    <property type="molecule type" value="Genomic_DNA"/>
</dbReference>
<evidence type="ECO:0000256" key="10">
    <source>
        <dbReference type="ARBA" id="ARBA00023157"/>
    </source>
</evidence>